<proteinExistence type="predicted"/>
<organism evidence="1">
    <name type="scientific">Polaromonas hydrogenivorans</name>
    <dbReference type="NCBI Taxonomy" id="335476"/>
    <lineage>
        <taxon>Bacteria</taxon>
        <taxon>Pseudomonadati</taxon>
        <taxon>Pseudomonadota</taxon>
        <taxon>Betaproteobacteria</taxon>
        <taxon>Burkholderiales</taxon>
        <taxon>Comamonadaceae</taxon>
        <taxon>Polaromonas</taxon>
    </lineage>
</organism>
<gene>
    <name evidence="1" type="ORF">ABLV49_09210</name>
</gene>
<accession>A0AAU7LW52</accession>
<dbReference type="RefSeq" id="WP_349281288.1">
    <property type="nucleotide sequence ID" value="NZ_CBCSCU010000002.1"/>
</dbReference>
<dbReference type="AlphaFoldDB" id="A0AAU7LW52"/>
<evidence type="ECO:0000313" key="1">
    <source>
        <dbReference type="EMBL" id="XBP71952.1"/>
    </source>
</evidence>
<name>A0AAU7LW52_9BURK</name>
<protein>
    <recommendedName>
        <fullName evidence="2">DUF4815 domain-containing protein</fullName>
    </recommendedName>
</protein>
<reference evidence="1" key="1">
    <citation type="submission" date="2024-05" db="EMBL/GenBank/DDBJ databases">
        <authorList>
            <person name="Bunk B."/>
            <person name="Swiderski J."/>
            <person name="Sproer C."/>
            <person name="Thiel V."/>
        </authorList>
    </citation>
    <scope>NUCLEOTIDE SEQUENCE</scope>
    <source>
        <strain evidence="1">DSM 17735</strain>
    </source>
</reference>
<evidence type="ECO:0008006" key="2">
    <source>
        <dbReference type="Google" id="ProtNLM"/>
    </source>
</evidence>
<sequence length="1169" mass="122700">MSILAGNVTLVASKVMQDVPEGGGGPTAVLIADDASNNIFLDLTELGRAIGEVSIRQVYVHVQTNDREPYMGANFIIAQPPDDPNVSITAFAADAFFEERDASQARLESYLAPGERYDGILFGNHLKDQMTLTVFQQAEARVPPIGATLVLKKLVDTPEEVTQFVRITGITSEVRKFYDEQGEYARRIISYTLGDRLRTSFPGFDPTRYSTPFDALAGKTSLYRSAVADAARYYGVVPLIEDAGIGDFVIQAQGIYTQLVPSTQVETPIADARTNQTTAGYAASGAAIAQNLFAVFSAAQRLFLGGSILPGSVSIAASGIVLTDAGGVLYNGEAQVGQISYADGVATLSTDVFGAGANAFVATYTPAGRPNFVSQSISIPVTSESRRLNYVLTLDPPPARGSCSASYLVAGQWYELKDDGSGAMRPLDGGAGVGNINFFSGTVTLTLGALPDAPSAVIIQYDDDVAVGKYPAADLLEGGLLHHAIALAHSPIPGSVSIAWTAADLSTQTATVDAAGTVSGAATGHLAWADLALSPLILPPAGTTFRLNYDRYESIATPFSAALVEDGSFVKFTAGAGAAGALTFTVGVVLPFRSVDGAVEWRNTSITFHDNGNGTLSPRAGSAAWVRNYTLSVASVNYATSEVALLKVLGLQCEVMTYETREPFPGVSALVYLGAIATDVDAPVRQDIPATGSKVVGTTVPVVNELVTPTALYLQAKMNNGAALSGVRFTHGPDAYTFTPQTDALLRNVSALTGVGVQAGQISETTGLITLTSWTRGIGPAIGDWRAVSAPPTAGLNSPFLTKSVTFRTAAAPLRPSSMTILGALENGTNFNVSSNADGLITGLYVASGTVDYESGLVHIEFTVPVRPDTLKYNAVSYTYLPLDAGIIGLDPVRLPTDGRVPIIRAGTVVVVGNTKTTIPAIVAAGQTINCARTRLSRARVIGAGGAVIHTGYSADLEAGTVTFTDVTGYVQPVHVEHRIEDMAMVADAQINGTLRLTKPLSHAFPAHESYVSSALLMGNVFARVSNVFDQDSWDGISWTPDAVGNVAPATYNDTLAPIVVTNLGALTERWALWFDSGTTFRIFGEHVGLVGTGTINADCAPMNQQVGAPYFTILEAGWGAGWGPGNVQRIDTVAAMFPVLLVRTTQQGAEAGGDYSFSMMTRGDVDRP</sequence>
<dbReference type="EMBL" id="CP157675">
    <property type="protein sequence ID" value="XBP71952.1"/>
    <property type="molecule type" value="Genomic_DNA"/>
</dbReference>